<feature type="region of interest" description="Disordered" evidence="1">
    <location>
        <begin position="272"/>
        <end position="318"/>
    </location>
</feature>
<feature type="compositionally biased region" description="Polar residues" evidence="1">
    <location>
        <begin position="293"/>
        <end position="318"/>
    </location>
</feature>
<evidence type="ECO:0000256" key="1">
    <source>
        <dbReference type="SAM" id="MobiDB-lite"/>
    </source>
</evidence>
<comment type="caution">
    <text evidence="2">The sequence shown here is derived from an EMBL/GenBank/DDBJ whole genome shotgun (WGS) entry which is preliminary data.</text>
</comment>
<name>A0A2A2KPM7_9BILA</name>
<sequence length="367" mass="41547">MTTTLEELLSKTEPKPETIDVAEPAADSPNSNQGNSRKRSALSFLLSEDPMDKFNKLFDFEDDDNSNGVAPKKERSSSPLEEEDLALYDPVTHLQNIMARESAICLKTRILQNKNANDYKKRLHPQAMYHMIVKCVLERADVLINKNASRTPQANHLRWKAWEEIKKILVEKTGQNISIEQIQTIWRHQKAKLARTIDFSKRVDASMYSDEPDYVNTGEYALNFSNQSFRQANSQSPTPSHQLSLAELLSRQPTLNMSLPHDEHLLTAKTTQMGGTSSGESNDSSFPAIAKTEPQSPQGRSPNQNSFINGNSGRKNTSISDETHLALQKLIQVQTTYLERSLEIQNMQMNLMRDFNKQIQSILSGQR</sequence>
<accession>A0A2A2KPM7</accession>
<dbReference type="AlphaFoldDB" id="A0A2A2KPM7"/>
<gene>
    <name evidence="2" type="ORF">WR25_01313</name>
</gene>
<organism evidence="2 3">
    <name type="scientific">Diploscapter pachys</name>
    <dbReference type="NCBI Taxonomy" id="2018661"/>
    <lineage>
        <taxon>Eukaryota</taxon>
        <taxon>Metazoa</taxon>
        <taxon>Ecdysozoa</taxon>
        <taxon>Nematoda</taxon>
        <taxon>Chromadorea</taxon>
        <taxon>Rhabditida</taxon>
        <taxon>Rhabditina</taxon>
        <taxon>Rhabditomorpha</taxon>
        <taxon>Rhabditoidea</taxon>
        <taxon>Rhabditidae</taxon>
        <taxon>Diploscapter</taxon>
    </lineage>
</organism>
<feature type="region of interest" description="Disordered" evidence="1">
    <location>
        <begin position="1"/>
        <end position="42"/>
    </location>
</feature>
<keyword evidence="3" id="KW-1185">Reference proteome</keyword>
<protein>
    <recommendedName>
        <fullName evidence="4">Regulatory protein zeste</fullName>
    </recommendedName>
</protein>
<evidence type="ECO:0008006" key="4">
    <source>
        <dbReference type="Google" id="ProtNLM"/>
    </source>
</evidence>
<reference evidence="2 3" key="1">
    <citation type="journal article" date="2017" name="Curr. Biol.">
        <title>Genome architecture and evolution of a unichromosomal asexual nematode.</title>
        <authorList>
            <person name="Fradin H."/>
            <person name="Zegar C."/>
            <person name="Gutwein M."/>
            <person name="Lucas J."/>
            <person name="Kovtun M."/>
            <person name="Corcoran D."/>
            <person name="Baugh L.R."/>
            <person name="Kiontke K."/>
            <person name="Gunsalus K."/>
            <person name="Fitch D.H."/>
            <person name="Piano F."/>
        </authorList>
    </citation>
    <scope>NUCLEOTIDE SEQUENCE [LARGE SCALE GENOMIC DNA]</scope>
    <source>
        <strain evidence="2">PF1309</strain>
    </source>
</reference>
<feature type="compositionally biased region" description="Polar residues" evidence="1">
    <location>
        <begin position="272"/>
        <end position="285"/>
    </location>
</feature>
<evidence type="ECO:0000313" key="3">
    <source>
        <dbReference type="Proteomes" id="UP000218231"/>
    </source>
</evidence>
<dbReference type="EMBL" id="LIAE01008021">
    <property type="protein sequence ID" value="PAV75880.1"/>
    <property type="molecule type" value="Genomic_DNA"/>
</dbReference>
<evidence type="ECO:0000313" key="2">
    <source>
        <dbReference type="EMBL" id="PAV75880.1"/>
    </source>
</evidence>
<feature type="region of interest" description="Disordered" evidence="1">
    <location>
        <begin position="56"/>
        <end position="83"/>
    </location>
</feature>
<feature type="compositionally biased region" description="Basic and acidic residues" evidence="1">
    <location>
        <begin position="8"/>
        <end position="18"/>
    </location>
</feature>
<dbReference type="Proteomes" id="UP000218231">
    <property type="component" value="Unassembled WGS sequence"/>
</dbReference>
<proteinExistence type="predicted"/>